<evidence type="ECO:0000256" key="5">
    <source>
        <dbReference type="ARBA" id="ARBA00023004"/>
    </source>
</evidence>
<keyword evidence="5 6" id="KW-0408">Iron</keyword>
<dbReference type="GO" id="GO:0005506">
    <property type="term" value="F:iron ion binding"/>
    <property type="evidence" value="ECO:0007669"/>
    <property type="project" value="InterPro"/>
</dbReference>
<feature type="domain" description="Cytochrome c" evidence="7">
    <location>
        <begin position="23"/>
        <end position="103"/>
    </location>
</feature>
<keyword evidence="3 6" id="KW-0479">Metal-binding</keyword>
<keyword evidence="4" id="KW-0249">Electron transport</keyword>
<organism evidence="9">
    <name type="scientific">Candidatus Kentrum sp. SD</name>
    <dbReference type="NCBI Taxonomy" id="2126332"/>
    <lineage>
        <taxon>Bacteria</taxon>
        <taxon>Pseudomonadati</taxon>
        <taxon>Pseudomonadota</taxon>
        <taxon>Gammaproteobacteria</taxon>
        <taxon>Candidatus Kentrum</taxon>
    </lineage>
</organism>
<dbReference type="GO" id="GO:0009055">
    <property type="term" value="F:electron transfer activity"/>
    <property type="evidence" value="ECO:0007669"/>
    <property type="project" value="InterPro"/>
</dbReference>
<dbReference type="Pfam" id="PF13442">
    <property type="entry name" value="Cytochrome_CBB3"/>
    <property type="match status" value="1"/>
</dbReference>
<evidence type="ECO:0000256" key="2">
    <source>
        <dbReference type="ARBA" id="ARBA00022617"/>
    </source>
</evidence>
<keyword evidence="1" id="KW-0813">Transport</keyword>
<evidence type="ECO:0000256" key="4">
    <source>
        <dbReference type="ARBA" id="ARBA00022982"/>
    </source>
</evidence>
<evidence type="ECO:0000256" key="1">
    <source>
        <dbReference type="ARBA" id="ARBA00022448"/>
    </source>
</evidence>
<dbReference type="PANTHER" id="PTHR40942:SF4">
    <property type="entry name" value="CYTOCHROME C5"/>
    <property type="match status" value="1"/>
</dbReference>
<dbReference type="SUPFAM" id="SSF46626">
    <property type="entry name" value="Cytochrome c"/>
    <property type="match status" value="1"/>
</dbReference>
<dbReference type="EMBL" id="CAADFU010000009">
    <property type="protein sequence ID" value="VFK41018.1"/>
    <property type="molecule type" value="Genomic_DNA"/>
</dbReference>
<dbReference type="PRINTS" id="PR00607">
    <property type="entry name" value="CYTCHROMECIE"/>
</dbReference>
<dbReference type="EMBL" id="CAADFR010000026">
    <property type="protein sequence ID" value="VFK38568.1"/>
    <property type="molecule type" value="Genomic_DNA"/>
</dbReference>
<proteinExistence type="predicted"/>
<protein>
    <submittedName>
        <fullName evidence="9">Cytochrome C oxidase, cbb3-type, subunit III</fullName>
    </submittedName>
</protein>
<dbReference type="PANTHER" id="PTHR40942">
    <property type="match status" value="1"/>
</dbReference>
<reference evidence="9" key="1">
    <citation type="submission" date="2019-02" db="EMBL/GenBank/DDBJ databases">
        <authorList>
            <person name="Gruber-Vodicka R. H."/>
            <person name="Seah K. B. B."/>
        </authorList>
    </citation>
    <scope>NUCLEOTIDE SEQUENCE</scope>
    <source>
        <strain evidence="10">BECK_S127</strain>
        <strain evidence="9">BECK_S1320</strain>
        <strain evidence="8">BECK_S1321</strain>
    </source>
</reference>
<dbReference type="InterPro" id="IPR002323">
    <property type="entry name" value="Cyt_CIE"/>
</dbReference>
<evidence type="ECO:0000313" key="9">
    <source>
        <dbReference type="EMBL" id="VFK41018.1"/>
    </source>
</evidence>
<accession>A0A450YHH9</accession>
<evidence type="ECO:0000256" key="6">
    <source>
        <dbReference type="PROSITE-ProRule" id="PRU00433"/>
    </source>
</evidence>
<dbReference type="InterPro" id="IPR009056">
    <property type="entry name" value="Cyt_c-like_dom"/>
</dbReference>
<evidence type="ECO:0000256" key="3">
    <source>
        <dbReference type="ARBA" id="ARBA00022723"/>
    </source>
</evidence>
<dbReference type="Gene3D" id="1.10.760.10">
    <property type="entry name" value="Cytochrome c-like domain"/>
    <property type="match status" value="1"/>
</dbReference>
<dbReference type="PROSITE" id="PS51007">
    <property type="entry name" value="CYTC"/>
    <property type="match status" value="1"/>
</dbReference>
<name>A0A450YHH9_9GAMM</name>
<evidence type="ECO:0000259" key="7">
    <source>
        <dbReference type="PROSITE" id="PS51007"/>
    </source>
</evidence>
<keyword evidence="2 6" id="KW-0349">Heme</keyword>
<sequence>MKKMIATLMITGLLAVVIHRVFIADDRGQVIYRNHCAACHARGTASTPTFGDEKKWAPLIAKGIDALYASTWNGLNGMPPKGGKTDASKEEIKLAVDYMVSGSGG</sequence>
<dbReference type="EMBL" id="CAADHB010000003">
    <property type="protein sequence ID" value="VFK77914.1"/>
    <property type="molecule type" value="Genomic_DNA"/>
</dbReference>
<gene>
    <name evidence="10" type="ORF">BECKSD772D_GA0070982_100373</name>
    <name evidence="9" type="ORF">BECKSD772E_GA0070983_10094</name>
    <name evidence="8" type="ORF">BECKSD772F_GA0070984_10262</name>
</gene>
<dbReference type="InterPro" id="IPR036909">
    <property type="entry name" value="Cyt_c-like_dom_sf"/>
</dbReference>
<evidence type="ECO:0000313" key="10">
    <source>
        <dbReference type="EMBL" id="VFK77914.1"/>
    </source>
</evidence>
<dbReference type="GO" id="GO:0020037">
    <property type="term" value="F:heme binding"/>
    <property type="evidence" value="ECO:0007669"/>
    <property type="project" value="InterPro"/>
</dbReference>
<evidence type="ECO:0000313" key="8">
    <source>
        <dbReference type="EMBL" id="VFK38568.1"/>
    </source>
</evidence>
<dbReference type="AlphaFoldDB" id="A0A450YHH9"/>